<dbReference type="PANTHER" id="PTHR13338:SF4">
    <property type="entry name" value="NADH DEHYDROGENASE [UBIQUINONE] 1 ALPHA SUBCOMPLEX ASSEMBLY FACTOR 4"/>
    <property type="match status" value="1"/>
</dbReference>
<feature type="compositionally biased region" description="Low complexity" evidence="1">
    <location>
        <begin position="93"/>
        <end position="104"/>
    </location>
</feature>
<evidence type="ECO:0000256" key="1">
    <source>
        <dbReference type="SAM" id="MobiDB-lite"/>
    </source>
</evidence>
<reference evidence="2 3" key="1">
    <citation type="submission" date="2024-05" db="EMBL/GenBank/DDBJ databases">
        <authorList>
            <person name="Wallberg A."/>
        </authorList>
    </citation>
    <scope>NUCLEOTIDE SEQUENCE [LARGE SCALE GENOMIC DNA]</scope>
</reference>
<protein>
    <recommendedName>
        <fullName evidence="4">NADH dehydrogenase [ubiquinone] 1 alpha subcomplex assembly factor 4</fullName>
    </recommendedName>
</protein>
<dbReference type="PANTHER" id="PTHR13338">
    <property type="entry name" value="UPF0240 PROTEIN"/>
    <property type="match status" value="1"/>
</dbReference>
<accession>A0AAV2RVI1</accession>
<feature type="non-terminal residue" evidence="2">
    <location>
        <position position="220"/>
    </location>
</feature>
<dbReference type="Proteomes" id="UP001497623">
    <property type="component" value="Unassembled WGS sequence"/>
</dbReference>
<dbReference type="GO" id="GO:0032981">
    <property type="term" value="P:mitochondrial respiratory chain complex I assembly"/>
    <property type="evidence" value="ECO:0007669"/>
    <property type="project" value="InterPro"/>
</dbReference>
<feature type="region of interest" description="Disordered" evidence="1">
    <location>
        <begin position="33"/>
        <end position="57"/>
    </location>
</feature>
<dbReference type="AlphaFoldDB" id="A0AAV2RVI1"/>
<comment type="caution">
    <text evidence="2">The sequence shown here is derived from an EMBL/GenBank/DDBJ whole genome shotgun (WGS) entry which is preliminary data.</text>
</comment>
<feature type="region of interest" description="Disordered" evidence="1">
    <location>
        <begin position="196"/>
        <end position="220"/>
    </location>
</feature>
<sequence>MAQRALNELTDRRALRHIQEVLMSVRTVESFTEMNRESRGTHTGRPRIFPSSPKYQPEEMKKGLLEEDTQLLDRLKQVYVTSNDPMPKKEIPENPNRPLPLNRESPTEPEYGFYEPKRVPYGKATLKTAIDMISKHQQDPEMWTAKKLAMEHKLDVGITEKILLHFRTFVLYVPTDLDTNQQKLVDNLRNSPLTAPHTLELLPGPKDDDDSKTVMGGKSL</sequence>
<dbReference type="EMBL" id="CAXKWB010035629">
    <property type="protein sequence ID" value="CAL4146845.1"/>
    <property type="molecule type" value="Genomic_DNA"/>
</dbReference>
<name>A0AAV2RVI1_MEGNR</name>
<gene>
    <name evidence="2" type="ORF">MNOR_LOCUS29930</name>
</gene>
<dbReference type="Pfam" id="PF06784">
    <property type="entry name" value="UPF0240"/>
    <property type="match status" value="1"/>
</dbReference>
<proteinExistence type="predicted"/>
<keyword evidence="3" id="KW-1185">Reference proteome</keyword>
<organism evidence="2 3">
    <name type="scientific">Meganyctiphanes norvegica</name>
    <name type="common">Northern krill</name>
    <name type="synonym">Thysanopoda norvegica</name>
    <dbReference type="NCBI Taxonomy" id="48144"/>
    <lineage>
        <taxon>Eukaryota</taxon>
        <taxon>Metazoa</taxon>
        <taxon>Ecdysozoa</taxon>
        <taxon>Arthropoda</taxon>
        <taxon>Crustacea</taxon>
        <taxon>Multicrustacea</taxon>
        <taxon>Malacostraca</taxon>
        <taxon>Eumalacostraca</taxon>
        <taxon>Eucarida</taxon>
        <taxon>Euphausiacea</taxon>
        <taxon>Euphausiidae</taxon>
        <taxon>Meganyctiphanes</taxon>
    </lineage>
</organism>
<evidence type="ECO:0000313" key="2">
    <source>
        <dbReference type="EMBL" id="CAL4146845.1"/>
    </source>
</evidence>
<evidence type="ECO:0008006" key="4">
    <source>
        <dbReference type="Google" id="ProtNLM"/>
    </source>
</evidence>
<evidence type="ECO:0000313" key="3">
    <source>
        <dbReference type="Proteomes" id="UP001497623"/>
    </source>
</evidence>
<feature type="region of interest" description="Disordered" evidence="1">
    <location>
        <begin position="82"/>
        <end position="115"/>
    </location>
</feature>
<dbReference type="GO" id="GO:0005739">
    <property type="term" value="C:mitochondrion"/>
    <property type="evidence" value="ECO:0007669"/>
    <property type="project" value="TreeGrafter"/>
</dbReference>
<dbReference type="InterPro" id="IPR009622">
    <property type="entry name" value="NDUFAF4"/>
</dbReference>